<protein>
    <submittedName>
        <fullName evidence="2">Uncharacterized protein</fullName>
    </submittedName>
</protein>
<evidence type="ECO:0000256" key="1">
    <source>
        <dbReference type="SAM" id="MobiDB-lite"/>
    </source>
</evidence>
<evidence type="ECO:0000313" key="3">
    <source>
        <dbReference type="Proteomes" id="UP000887226"/>
    </source>
</evidence>
<feature type="compositionally biased region" description="Acidic residues" evidence="1">
    <location>
        <begin position="83"/>
        <end position="94"/>
    </location>
</feature>
<organism evidence="2 3">
    <name type="scientific">Calycina marina</name>
    <dbReference type="NCBI Taxonomy" id="1763456"/>
    <lineage>
        <taxon>Eukaryota</taxon>
        <taxon>Fungi</taxon>
        <taxon>Dikarya</taxon>
        <taxon>Ascomycota</taxon>
        <taxon>Pezizomycotina</taxon>
        <taxon>Leotiomycetes</taxon>
        <taxon>Helotiales</taxon>
        <taxon>Pezizellaceae</taxon>
        <taxon>Calycina</taxon>
    </lineage>
</organism>
<proteinExistence type="predicted"/>
<keyword evidence="3" id="KW-1185">Reference proteome</keyword>
<sequence length="141" mass="15814">MDVPGQEWWLAVWICCPSQVFYSGLGQVEETVAEGLRRLQVGGAIEQMPTAAVFINPRSELVESILGELEILRSIAEAHDPACDDDSGDEEEPEPPISNGEALQHLHVLMRYEEGQGWVEADKVLLRLLRTYERERSLLAI</sequence>
<accession>A0A9P8CF65</accession>
<reference evidence="2" key="1">
    <citation type="journal article" date="2021" name="IMA Fungus">
        <title>Genomic characterization of three marine fungi, including Emericellopsis atlantica sp. nov. with signatures of a generalist lifestyle and marine biomass degradation.</title>
        <authorList>
            <person name="Hagestad O.C."/>
            <person name="Hou L."/>
            <person name="Andersen J.H."/>
            <person name="Hansen E.H."/>
            <person name="Altermark B."/>
            <person name="Li C."/>
            <person name="Kuhnert E."/>
            <person name="Cox R.J."/>
            <person name="Crous P.W."/>
            <person name="Spatafora J.W."/>
            <person name="Lail K."/>
            <person name="Amirebrahimi M."/>
            <person name="Lipzen A."/>
            <person name="Pangilinan J."/>
            <person name="Andreopoulos W."/>
            <person name="Hayes R.D."/>
            <person name="Ng V."/>
            <person name="Grigoriev I.V."/>
            <person name="Jackson S.A."/>
            <person name="Sutton T.D.S."/>
            <person name="Dobson A.D.W."/>
            <person name="Rama T."/>
        </authorList>
    </citation>
    <scope>NUCLEOTIDE SEQUENCE</scope>
    <source>
        <strain evidence="2">TRa3180A</strain>
    </source>
</reference>
<feature type="region of interest" description="Disordered" evidence="1">
    <location>
        <begin position="80"/>
        <end position="101"/>
    </location>
</feature>
<dbReference type="Proteomes" id="UP000887226">
    <property type="component" value="Unassembled WGS sequence"/>
</dbReference>
<comment type="caution">
    <text evidence="2">The sequence shown here is derived from an EMBL/GenBank/DDBJ whole genome shotgun (WGS) entry which is preliminary data.</text>
</comment>
<dbReference type="AlphaFoldDB" id="A0A9P8CF65"/>
<gene>
    <name evidence="2" type="ORF">BJ878DRAFT_541910</name>
</gene>
<dbReference type="EMBL" id="MU253881">
    <property type="protein sequence ID" value="KAG9244829.1"/>
    <property type="molecule type" value="Genomic_DNA"/>
</dbReference>
<evidence type="ECO:0000313" key="2">
    <source>
        <dbReference type="EMBL" id="KAG9244829.1"/>
    </source>
</evidence>
<name>A0A9P8CF65_9HELO</name>